<protein>
    <submittedName>
        <fullName evidence="3">Pilus assembly protein</fullName>
    </submittedName>
</protein>
<keyword evidence="1" id="KW-0732">Signal</keyword>
<dbReference type="Pfam" id="PF23981">
    <property type="entry name" value="DUF7305"/>
    <property type="match status" value="1"/>
</dbReference>
<feature type="domain" description="DUF7305" evidence="2">
    <location>
        <begin position="241"/>
        <end position="362"/>
    </location>
</feature>
<accession>A0A330HE53</accession>
<gene>
    <name evidence="3" type="ORF">DPM33_26840</name>
</gene>
<name>A0A330HE53_9HYPH</name>
<evidence type="ECO:0000259" key="2">
    <source>
        <dbReference type="Pfam" id="PF23981"/>
    </source>
</evidence>
<dbReference type="Proteomes" id="UP000251558">
    <property type="component" value="Unassembled WGS sequence"/>
</dbReference>
<sequence>MFGRFWASKRGNFAVATAVAMVPLMLGVAASIDLTGTSDDAAQLQNSLDAAGLAIGTKYLPSMSANDVQQLGQTFFAANMSAADAQEYSGSLAAFQVAASGDPSAYFLSLSSNITRPPVVSVMPAWQATRSAQVKIKPGAQACVLALDPHADDAVNLQGSTNVAMTGCVIAANSDAADSVNRGGSAIVSAACVSTVGGTQGLTPPNATLSCGTPHEKQYASFDPLADVVPPAYTLCLPVPNGKTITLSPGTYCDKTLSGKITLNPGTYIMRNVTIKPGGNGSLSGQGVTIFLMENSQIYINANEQVNLSPPTSGTYQGITIYQAHGNTQALTLNGGSGSLVSGFIYAPDAVITYAGNSDMSGQGSCLRLVGDTITMTGNSAVKSNCTAELGNREMYAGRMITLVK</sequence>
<evidence type="ECO:0000313" key="4">
    <source>
        <dbReference type="Proteomes" id="UP000251558"/>
    </source>
</evidence>
<dbReference type="RefSeq" id="WP_112100414.1">
    <property type="nucleotide sequence ID" value="NZ_QMBP01000016.1"/>
</dbReference>
<comment type="caution">
    <text evidence="3">The sequence shown here is derived from an EMBL/GenBank/DDBJ whole genome shotgun (WGS) entry which is preliminary data.</text>
</comment>
<keyword evidence="4" id="KW-1185">Reference proteome</keyword>
<proteinExistence type="predicted"/>
<reference evidence="3 4" key="1">
    <citation type="submission" date="2018-07" db="EMBL/GenBank/DDBJ databases">
        <title>Diversity of Mesorhizobium strains in Brazil.</title>
        <authorList>
            <person name="Helene L.C.F."/>
            <person name="Dall'Agnol R."/>
            <person name="Delamuta J.R.M."/>
            <person name="Hungria M."/>
        </authorList>
    </citation>
    <scope>NUCLEOTIDE SEQUENCE [LARGE SCALE GENOMIC DNA]</scope>
    <source>
        <strain evidence="3 4">AC99b</strain>
    </source>
</reference>
<evidence type="ECO:0000313" key="3">
    <source>
        <dbReference type="EMBL" id="RAZ86966.1"/>
    </source>
</evidence>
<dbReference type="EMBL" id="QMBP01000016">
    <property type="protein sequence ID" value="RAZ86966.1"/>
    <property type="molecule type" value="Genomic_DNA"/>
</dbReference>
<evidence type="ECO:0000256" key="1">
    <source>
        <dbReference type="SAM" id="SignalP"/>
    </source>
</evidence>
<organism evidence="3 4">
    <name type="scientific">Mesorhizobium hawassense</name>
    <dbReference type="NCBI Taxonomy" id="1209954"/>
    <lineage>
        <taxon>Bacteria</taxon>
        <taxon>Pseudomonadati</taxon>
        <taxon>Pseudomonadota</taxon>
        <taxon>Alphaproteobacteria</taxon>
        <taxon>Hyphomicrobiales</taxon>
        <taxon>Phyllobacteriaceae</taxon>
        <taxon>Mesorhizobium</taxon>
    </lineage>
</organism>
<feature type="chain" id="PRO_5016446512" evidence="1">
    <location>
        <begin position="31"/>
        <end position="405"/>
    </location>
</feature>
<feature type="signal peptide" evidence="1">
    <location>
        <begin position="1"/>
        <end position="30"/>
    </location>
</feature>
<dbReference type="InterPro" id="IPR055729">
    <property type="entry name" value="DUF7305"/>
</dbReference>
<dbReference type="AlphaFoldDB" id="A0A330HE53"/>
<dbReference type="OrthoDB" id="7210116at2"/>